<organism evidence="2 3">
    <name type="scientific">Medicago truncatula</name>
    <name type="common">Barrel medic</name>
    <name type="synonym">Medicago tribuloides</name>
    <dbReference type="NCBI Taxonomy" id="3880"/>
    <lineage>
        <taxon>Eukaryota</taxon>
        <taxon>Viridiplantae</taxon>
        <taxon>Streptophyta</taxon>
        <taxon>Embryophyta</taxon>
        <taxon>Tracheophyta</taxon>
        <taxon>Spermatophyta</taxon>
        <taxon>Magnoliopsida</taxon>
        <taxon>eudicotyledons</taxon>
        <taxon>Gunneridae</taxon>
        <taxon>Pentapetalae</taxon>
        <taxon>rosids</taxon>
        <taxon>fabids</taxon>
        <taxon>Fabales</taxon>
        <taxon>Fabaceae</taxon>
        <taxon>Papilionoideae</taxon>
        <taxon>50 kb inversion clade</taxon>
        <taxon>NPAAA clade</taxon>
        <taxon>Hologalegina</taxon>
        <taxon>IRL clade</taxon>
        <taxon>Trifolieae</taxon>
        <taxon>Medicago</taxon>
    </lineage>
</organism>
<sequence>MAFKRGGKEGAISSGEPPPKKQVAAKNHGITFKNNKQWDSVAKYQYTKRTIQRVQTVALKCNIDEYHFIGKLGV</sequence>
<proteinExistence type="predicted"/>
<name>A0A396HTE1_MEDTR</name>
<feature type="region of interest" description="Disordered" evidence="1">
    <location>
        <begin position="1"/>
        <end position="26"/>
    </location>
</feature>
<accession>A0A396HTE1</accession>
<protein>
    <submittedName>
        <fullName evidence="2">Uncharacterized protein</fullName>
    </submittedName>
</protein>
<dbReference type="Gramene" id="rna31011">
    <property type="protein sequence ID" value="RHN55763.1"/>
    <property type="gene ID" value="gene31011"/>
</dbReference>
<comment type="caution">
    <text evidence="2">The sequence shown here is derived from an EMBL/GenBank/DDBJ whole genome shotgun (WGS) entry which is preliminary data.</text>
</comment>
<evidence type="ECO:0000313" key="3">
    <source>
        <dbReference type="Proteomes" id="UP000265566"/>
    </source>
</evidence>
<reference evidence="3" key="1">
    <citation type="journal article" date="2018" name="Nat. Plants">
        <title>Whole-genome landscape of Medicago truncatula symbiotic genes.</title>
        <authorList>
            <person name="Pecrix Y."/>
            <person name="Staton S.E."/>
            <person name="Sallet E."/>
            <person name="Lelandais-Briere C."/>
            <person name="Moreau S."/>
            <person name="Carrere S."/>
            <person name="Blein T."/>
            <person name="Jardinaud M.F."/>
            <person name="Latrasse D."/>
            <person name="Zouine M."/>
            <person name="Zahm M."/>
            <person name="Kreplak J."/>
            <person name="Mayjonade B."/>
            <person name="Satge C."/>
            <person name="Perez M."/>
            <person name="Cauet S."/>
            <person name="Marande W."/>
            <person name="Chantry-Darmon C."/>
            <person name="Lopez-Roques C."/>
            <person name="Bouchez O."/>
            <person name="Berard A."/>
            <person name="Debelle F."/>
            <person name="Munos S."/>
            <person name="Bendahmane A."/>
            <person name="Berges H."/>
            <person name="Niebel A."/>
            <person name="Buitink J."/>
            <person name="Frugier F."/>
            <person name="Benhamed M."/>
            <person name="Crespi M."/>
            <person name="Gouzy J."/>
            <person name="Gamas P."/>
        </authorList>
    </citation>
    <scope>NUCLEOTIDE SEQUENCE [LARGE SCALE GENOMIC DNA]</scope>
    <source>
        <strain evidence="3">cv. Jemalong A17</strain>
    </source>
</reference>
<dbReference type="AlphaFoldDB" id="A0A396HTE1"/>
<gene>
    <name evidence="2" type="ORF">MtrunA17_Chr5g0421681</name>
</gene>
<dbReference type="Proteomes" id="UP000265566">
    <property type="component" value="Chromosome 5"/>
</dbReference>
<evidence type="ECO:0000313" key="2">
    <source>
        <dbReference type="EMBL" id="RHN55763.1"/>
    </source>
</evidence>
<evidence type="ECO:0000256" key="1">
    <source>
        <dbReference type="SAM" id="MobiDB-lite"/>
    </source>
</evidence>
<dbReference type="EMBL" id="PSQE01000005">
    <property type="protein sequence ID" value="RHN55763.1"/>
    <property type="molecule type" value="Genomic_DNA"/>
</dbReference>